<organism evidence="2 3">
    <name type="scientific">Eutrema salsugineum</name>
    <name type="common">Saltwater cress</name>
    <name type="synonym">Sisymbrium salsugineum</name>
    <dbReference type="NCBI Taxonomy" id="72664"/>
    <lineage>
        <taxon>Eukaryota</taxon>
        <taxon>Viridiplantae</taxon>
        <taxon>Streptophyta</taxon>
        <taxon>Embryophyta</taxon>
        <taxon>Tracheophyta</taxon>
        <taxon>Spermatophyta</taxon>
        <taxon>Magnoliopsida</taxon>
        <taxon>eudicotyledons</taxon>
        <taxon>Gunneridae</taxon>
        <taxon>Pentapetalae</taxon>
        <taxon>rosids</taxon>
        <taxon>malvids</taxon>
        <taxon>Brassicales</taxon>
        <taxon>Brassicaceae</taxon>
        <taxon>Eutremeae</taxon>
        <taxon>Eutrema</taxon>
    </lineage>
</organism>
<dbReference type="OrthoDB" id="1032823at2759"/>
<evidence type="ECO:0000313" key="3">
    <source>
        <dbReference type="Proteomes" id="UP000030689"/>
    </source>
</evidence>
<feature type="domain" description="F-box" evidence="1">
    <location>
        <begin position="16"/>
        <end position="62"/>
    </location>
</feature>
<dbReference type="PANTHER" id="PTHR24414:SF184">
    <property type="entry name" value="GALACTOSE OXIDASE_KELCH REPEAT SUPERFAMILY PROTEIN"/>
    <property type="match status" value="1"/>
</dbReference>
<evidence type="ECO:0000313" key="2">
    <source>
        <dbReference type="EMBL" id="ESQ47499.1"/>
    </source>
</evidence>
<dbReference type="OMA" id="GVCEIWG"/>
<reference evidence="2 3" key="1">
    <citation type="journal article" date="2013" name="Front. Plant Sci.">
        <title>The Reference Genome of the Halophytic Plant Eutrema salsugineum.</title>
        <authorList>
            <person name="Yang R."/>
            <person name="Jarvis D.E."/>
            <person name="Chen H."/>
            <person name="Beilstein M.A."/>
            <person name="Grimwood J."/>
            <person name="Jenkins J."/>
            <person name="Shu S."/>
            <person name="Prochnik S."/>
            <person name="Xin M."/>
            <person name="Ma C."/>
            <person name="Schmutz J."/>
            <person name="Wing R.A."/>
            <person name="Mitchell-Olds T."/>
            <person name="Schumaker K.S."/>
            <person name="Wang X."/>
        </authorList>
    </citation>
    <scope>NUCLEOTIDE SEQUENCE [LARGE SCALE GENOMIC DNA]</scope>
</reference>
<dbReference type="Proteomes" id="UP000030689">
    <property type="component" value="Unassembled WGS sequence"/>
</dbReference>
<protein>
    <recommendedName>
        <fullName evidence="1">F-box domain-containing protein</fullName>
    </recommendedName>
</protein>
<gene>
    <name evidence="2" type="ORF">EUTSA_v10021905mg</name>
</gene>
<dbReference type="Pfam" id="PF00646">
    <property type="entry name" value="F-box"/>
    <property type="match status" value="1"/>
</dbReference>
<dbReference type="CDD" id="cd22152">
    <property type="entry name" value="F-box_AtAFR-like"/>
    <property type="match status" value="1"/>
</dbReference>
<name>V4LUM0_EUTSA</name>
<dbReference type="InterPro" id="IPR050354">
    <property type="entry name" value="F-box/kelch-repeat_ARATH"/>
</dbReference>
<proteinExistence type="predicted"/>
<dbReference type="SUPFAM" id="SSF81383">
    <property type="entry name" value="F-box domain"/>
    <property type="match status" value="1"/>
</dbReference>
<dbReference type="Gramene" id="ESQ47499">
    <property type="protein sequence ID" value="ESQ47499"/>
    <property type="gene ID" value="EUTSA_v10021905mg"/>
</dbReference>
<keyword evidence="3" id="KW-1185">Reference proteome</keyword>
<dbReference type="Gene3D" id="2.120.10.80">
    <property type="entry name" value="Kelch-type beta propeller"/>
    <property type="match status" value="1"/>
</dbReference>
<sequence>MSSPEKKNVLSPLPQSTSFTSLPDDLLMSCMARVSRLYYPTLSLVSKSFRSLLASPELYKARSLQGHTESCLYVYLASSYDNRWFTLCRKPDKTLTNDTSLNKKSSGYVLARVPFLHSPPAYFSCLVAVGSDIYNIGCKSRYDFKPSSSVLVMDCRFHTWHEAPNMQVELTSLSASVVDGKIYVAGNSCLYAKKNSFEVLDTKTKTWDPELPCSYTKHSFYNSRSSCIDGKFNVVACGDMVAYNSKEGRWDNVETRRGNYMFLDCYCEIENVLYSAPFGGFRWYDTEVRMWKQLKGLVGLGKLPLPGTVRLADHGGKMAVFWEENLGSQKMIWCAEIALERRKSCEIWGIVEWFDHVLTVPIGYKFVKALAATV</sequence>
<dbReference type="InterPro" id="IPR015915">
    <property type="entry name" value="Kelch-typ_b-propeller"/>
</dbReference>
<dbReference type="AlphaFoldDB" id="V4LUM0"/>
<dbReference type="PROSITE" id="PS50181">
    <property type="entry name" value="FBOX"/>
    <property type="match status" value="1"/>
</dbReference>
<evidence type="ECO:0000259" key="1">
    <source>
        <dbReference type="PROSITE" id="PS50181"/>
    </source>
</evidence>
<dbReference type="KEGG" id="eus:EUTSA_v10021905mg"/>
<dbReference type="SMART" id="SM00256">
    <property type="entry name" value="FBOX"/>
    <property type="match status" value="1"/>
</dbReference>
<dbReference type="EMBL" id="KI517408">
    <property type="protein sequence ID" value="ESQ47499.1"/>
    <property type="molecule type" value="Genomic_DNA"/>
</dbReference>
<dbReference type="SUPFAM" id="SSF117281">
    <property type="entry name" value="Kelch motif"/>
    <property type="match status" value="1"/>
</dbReference>
<accession>V4LUM0</accession>
<dbReference type="InterPro" id="IPR036047">
    <property type="entry name" value="F-box-like_dom_sf"/>
</dbReference>
<dbReference type="InterPro" id="IPR001810">
    <property type="entry name" value="F-box_dom"/>
</dbReference>
<dbReference type="Pfam" id="PF25210">
    <property type="entry name" value="Kelch_FKB95"/>
    <property type="match status" value="1"/>
</dbReference>
<dbReference type="PANTHER" id="PTHR24414">
    <property type="entry name" value="F-BOX/KELCH-REPEAT PROTEIN SKIP4"/>
    <property type="match status" value="1"/>
</dbReference>
<dbReference type="eggNOG" id="KOG1072">
    <property type="taxonomic scope" value="Eukaryota"/>
</dbReference>
<dbReference type="InterPro" id="IPR057499">
    <property type="entry name" value="Kelch_FKB95"/>
</dbReference>